<dbReference type="AlphaFoldDB" id="A0A420WCY0"/>
<keyword evidence="6 7" id="KW-0862">Zinc</keyword>
<name>A0A420WCY0_9PROT</name>
<dbReference type="Pfam" id="PF16123">
    <property type="entry name" value="HAGH_C"/>
    <property type="match status" value="1"/>
</dbReference>
<dbReference type="PANTHER" id="PTHR43705">
    <property type="entry name" value="HYDROXYACYLGLUTATHIONE HYDROLASE"/>
    <property type="match status" value="1"/>
</dbReference>
<feature type="binding site" evidence="7">
    <location>
        <position position="59"/>
    </location>
    <ligand>
        <name>Zn(2+)</name>
        <dbReference type="ChEBI" id="CHEBI:29105"/>
        <label>1</label>
    </ligand>
</feature>
<dbReference type="Gene3D" id="3.60.15.10">
    <property type="entry name" value="Ribonuclease Z/Hydroxyacylglutathione hydrolase-like"/>
    <property type="match status" value="1"/>
</dbReference>
<evidence type="ECO:0000259" key="8">
    <source>
        <dbReference type="SMART" id="SM00849"/>
    </source>
</evidence>
<dbReference type="InterPro" id="IPR035680">
    <property type="entry name" value="Clx_II_MBL"/>
</dbReference>
<feature type="binding site" evidence="7">
    <location>
        <position position="134"/>
    </location>
    <ligand>
        <name>Zn(2+)</name>
        <dbReference type="ChEBI" id="CHEBI:29105"/>
        <label>2</label>
    </ligand>
</feature>
<dbReference type="SMART" id="SM00849">
    <property type="entry name" value="Lactamase_B"/>
    <property type="match status" value="1"/>
</dbReference>
<dbReference type="InterPro" id="IPR017782">
    <property type="entry name" value="Hydroxyacylglutathione_Hdrlase"/>
</dbReference>
<accession>A0A420WCY0</accession>
<dbReference type="RefSeq" id="WP_121100565.1">
    <property type="nucleotide sequence ID" value="NZ_RBII01000002.1"/>
</dbReference>
<dbReference type="InParanoid" id="A0A420WCY0"/>
<keyword evidence="5 7" id="KW-0378">Hydrolase</keyword>
<evidence type="ECO:0000313" key="10">
    <source>
        <dbReference type="Proteomes" id="UP000282211"/>
    </source>
</evidence>
<feature type="binding site" evidence="7">
    <location>
        <position position="134"/>
    </location>
    <ligand>
        <name>Zn(2+)</name>
        <dbReference type="ChEBI" id="CHEBI:29105"/>
        <label>1</label>
    </ligand>
</feature>
<evidence type="ECO:0000256" key="1">
    <source>
        <dbReference type="ARBA" id="ARBA00001623"/>
    </source>
</evidence>
<keyword evidence="4 7" id="KW-0479">Metal-binding</keyword>
<feature type="binding site" evidence="7">
    <location>
        <position position="62"/>
    </location>
    <ligand>
        <name>Zn(2+)</name>
        <dbReference type="ChEBI" id="CHEBI:29105"/>
        <label>2</label>
    </ligand>
</feature>
<keyword evidence="10" id="KW-1185">Reference proteome</keyword>
<evidence type="ECO:0000256" key="2">
    <source>
        <dbReference type="ARBA" id="ARBA00004963"/>
    </source>
</evidence>
<evidence type="ECO:0000256" key="6">
    <source>
        <dbReference type="ARBA" id="ARBA00022833"/>
    </source>
</evidence>
<feature type="binding site" evidence="7">
    <location>
        <position position="172"/>
    </location>
    <ligand>
        <name>Zn(2+)</name>
        <dbReference type="ChEBI" id="CHEBI:29105"/>
        <label>2</label>
    </ligand>
</feature>
<dbReference type="PIRSF" id="PIRSF005457">
    <property type="entry name" value="Glx"/>
    <property type="match status" value="1"/>
</dbReference>
<comment type="pathway">
    <text evidence="2 7">Secondary metabolite metabolism; methylglyoxal degradation; (R)-lactate from methylglyoxal: step 2/2.</text>
</comment>
<proteinExistence type="inferred from homology"/>
<gene>
    <name evidence="7" type="primary">gloB</name>
    <name evidence="9" type="ORF">DES40_1602</name>
</gene>
<dbReference type="InterPro" id="IPR036866">
    <property type="entry name" value="RibonucZ/Hydroxyglut_hydro"/>
</dbReference>
<dbReference type="GO" id="GO:0004416">
    <property type="term" value="F:hydroxyacylglutathione hydrolase activity"/>
    <property type="evidence" value="ECO:0007669"/>
    <property type="project" value="UniProtKB-UniRule"/>
</dbReference>
<evidence type="ECO:0000313" key="9">
    <source>
        <dbReference type="EMBL" id="RKQ68828.1"/>
    </source>
</evidence>
<evidence type="ECO:0000256" key="3">
    <source>
        <dbReference type="ARBA" id="ARBA00006759"/>
    </source>
</evidence>
<organism evidence="9 10">
    <name type="scientific">Litorimonas taeanensis</name>
    <dbReference type="NCBI Taxonomy" id="568099"/>
    <lineage>
        <taxon>Bacteria</taxon>
        <taxon>Pseudomonadati</taxon>
        <taxon>Pseudomonadota</taxon>
        <taxon>Alphaproteobacteria</taxon>
        <taxon>Maricaulales</taxon>
        <taxon>Robiginitomaculaceae</taxon>
    </lineage>
</organism>
<dbReference type="Pfam" id="PF00753">
    <property type="entry name" value="Lactamase_B"/>
    <property type="match status" value="1"/>
</dbReference>
<dbReference type="UniPathway" id="UPA00619">
    <property type="reaction ID" value="UER00676"/>
</dbReference>
<feature type="binding site" evidence="7">
    <location>
        <position position="115"/>
    </location>
    <ligand>
        <name>Zn(2+)</name>
        <dbReference type="ChEBI" id="CHEBI:29105"/>
        <label>1</label>
    </ligand>
</feature>
<dbReference type="InterPro" id="IPR032282">
    <property type="entry name" value="HAGH_C"/>
</dbReference>
<dbReference type="HAMAP" id="MF_01374">
    <property type="entry name" value="Glyoxalase_2"/>
    <property type="match status" value="1"/>
</dbReference>
<comment type="catalytic activity">
    <reaction evidence="1 7">
        <text>an S-(2-hydroxyacyl)glutathione + H2O = a 2-hydroxy carboxylate + glutathione + H(+)</text>
        <dbReference type="Rhea" id="RHEA:21864"/>
        <dbReference type="ChEBI" id="CHEBI:15377"/>
        <dbReference type="ChEBI" id="CHEBI:15378"/>
        <dbReference type="ChEBI" id="CHEBI:57925"/>
        <dbReference type="ChEBI" id="CHEBI:58896"/>
        <dbReference type="ChEBI" id="CHEBI:71261"/>
        <dbReference type="EC" id="3.1.2.6"/>
    </reaction>
</comment>
<evidence type="ECO:0000256" key="7">
    <source>
        <dbReference type="HAMAP-Rule" id="MF_01374"/>
    </source>
</evidence>
<dbReference type="SUPFAM" id="SSF56281">
    <property type="entry name" value="Metallo-hydrolase/oxidoreductase"/>
    <property type="match status" value="1"/>
</dbReference>
<feature type="binding site" evidence="7">
    <location>
        <position position="57"/>
    </location>
    <ligand>
        <name>Zn(2+)</name>
        <dbReference type="ChEBI" id="CHEBI:29105"/>
        <label>1</label>
    </ligand>
</feature>
<comment type="function">
    <text evidence="7">Thiolesterase that catalyzes the hydrolysis of S-D-lactoyl-glutathione to form glutathione and D-lactic acid.</text>
</comment>
<dbReference type="Proteomes" id="UP000282211">
    <property type="component" value="Unassembled WGS sequence"/>
</dbReference>
<dbReference type="FunCoup" id="A0A420WCY0">
    <property type="interactions" value="349"/>
</dbReference>
<feature type="binding site" evidence="7">
    <location>
        <position position="61"/>
    </location>
    <ligand>
        <name>Zn(2+)</name>
        <dbReference type="ChEBI" id="CHEBI:29105"/>
        <label>2</label>
    </ligand>
</feature>
<dbReference type="OrthoDB" id="9802248at2"/>
<sequence>MSKLEIALFPCLSDNYGLLIHDPQSGKTAAIDTPDADEITRQCEARNWGLTDIWNTHHHWDHTGGNLALKEKYGVNITGPNMIEGRIPGLDIGVGEADIFQFGHHDVKVWHTPGHTKDHIVYYVPDAEAIFVGDTLFAMGCGRLFEGTPLQMFESLKKLASLPPETKVYCAHEYTVSNGEFAITVESENPALRAALGDAKTKRTKAVPTIPTTISKELETNPFMRAETPEILGQIRAAKDNF</sequence>
<dbReference type="InterPro" id="IPR050110">
    <property type="entry name" value="Glyoxalase_II_hydrolase"/>
</dbReference>
<comment type="similarity">
    <text evidence="3 7">Belongs to the metallo-beta-lactamase superfamily. Glyoxalase II family.</text>
</comment>
<dbReference type="EMBL" id="RBII01000002">
    <property type="protein sequence ID" value="RKQ68828.1"/>
    <property type="molecule type" value="Genomic_DNA"/>
</dbReference>
<dbReference type="GO" id="GO:0046872">
    <property type="term" value="F:metal ion binding"/>
    <property type="evidence" value="ECO:0007669"/>
    <property type="project" value="UniProtKB-KW"/>
</dbReference>
<protein>
    <recommendedName>
        <fullName evidence="7">Hydroxyacylglutathione hydrolase</fullName>
        <ecNumber evidence="7">3.1.2.6</ecNumber>
    </recommendedName>
    <alternativeName>
        <fullName evidence="7">Glyoxalase II</fullName>
        <shortName evidence="7">Glx II</shortName>
    </alternativeName>
</protein>
<dbReference type="InterPro" id="IPR001279">
    <property type="entry name" value="Metallo-B-lactamas"/>
</dbReference>
<feature type="domain" description="Metallo-beta-lactamase" evidence="8">
    <location>
        <begin position="14"/>
        <end position="172"/>
    </location>
</feature>
<dbReference type="EC" id="3.1.2.6" evidence="7"/>
<dbReference type="PANTHER" id="PTHR43705:SF1">
    <property type="entry name" value="HYDROXYACYLGLUTATHIONE HYDROLASE GLOB"/>
    <property type="match status" value="1"/>
</dbReference>
<comment type="caution">
    <text evidence="9">The sequence shown here is derived from an EMBL/GenBank/DDBJ whole genome shotgun (WGS) entry which is preliminary data.</text>
</comment>
<evidence type="ECO:0000256" key="5">
    <source>
        <dbReference type="ARBA" id="ARBA00022801"/>
    </source>
</evidence>
<comment type="cofactor">
    <cofactor evidence="7">
        <name>Zn(2+)</name>
        <dbReference type="ChEBI" id="CHEBI:29105"/>
    </cofactor>
    <text evidence="7">Binds 2 Zn(2+) ions per subunit.</text>
</comment>
<dbReference type="NCBIfam" id="TIGR03413">
    <property type="entry name" value="GSH_gloB"/>
    <property type="match status" value="1"/>
</dbReference>
<reference evidence="9 10" key="1">
    <citation type="submission" date="2018-10" db="EMBL/GenBank/DDBJ databases">
        <title>Genomic Encyclopedia of Type Strains, Phase IV (KMG-IV): sequencing the most valuable type-strain genomes for metagenomic binning, comparative biology and taxonomic classification.</title>
        <authorList>
            <person name="Goeker M."/>
        </authorList>
    </citation>
    <scope>NUCLEOTIDE SEQUENCE [LARGE SCALE GENOMIC DNA]</scope>
    <source>
        <strain evidence="9 10">DSM 22008</strain>
    </source>
</reference>
<comment type="subunit">
    <text evidence="7">Monomer.</text>
</comment>
<evidence type="ECO:0000256" key="4">
    <source>
        <dbReference type="ARBA" id="ARBA00022723"/>
    </source>
</evidence>
<dbReference type="CDD" id="cd07723">
    <property type="entry name" value="hydroxyacylglutathione_hydrolase_MBL-fold"/>
    <property type="match status" value="1"/>
</dbReference>
<dbReference type="GO" id="GO:0019243">
    <property type="term" value="P:methylglyoxal catabolic process to D-lactate via S-lactoyl-glutathione"/>
    <property type="evidence" value="ECO:0007669"/>
    <property type="project" value="UniProtKB-UniRule"/>
</dbReference>